<name>R7QQ18_CHOCR</name>
<dbReference type="OMA" id="TIAISYN"/>
<dbReference type="GO" id="GO:0031593">
    <property type="term" value="F:polyubiquitin modification-dependent protein binding"/>
    <property type="evidence" value="ECO:0007669"/>
    <property type="project" value="TreeGrafter"/>
</dbReference>
<dbReference type="Gene3D" id="3.10.330.10">
    <property type="match status" value="1"/>
</dbReference>
<dbReference type="STRING" id="2769.R7QQ18"/>
<dbReference type="GO" id="GO:0034098">
    <property type="term" value="C:VCP-NPL4-UFD1 AAA ATPase complex"/>
    <property type="evidence" value="ECO:0007669"/>
    <property type="project" value="TreeGrafter"/>
</dbReference>
<sequence length="250" mass="27041">MLFQLEAREGRKTHCGVQEFVAEEGHVNVPYWLMQNLMVQEGGMITIRNANLPKGTFVKFQPQTSDFLKISNPKAVLEATLRGFTCLTKGDTIAISYNDKTYHLDVLEVAPGEAISIIETDVNVEFAAPADYVEPEKPAPKPAAVASSARKADIGASGADPSARLNERLEKLKQRAPIDDDSSDDDKPPPKEMFPGSGQTLKARSGRSGLTFGGASSATRENGAEEKSDEVETEEKKPFVAFGGAGRSLR</sequence>
<evidence type="ECO:0000256" key="1">
    <source>
        <dbReference type="ARBA" id="ARBA00006043"/>
    </source>
</evidence>
<gene>
    <name evidence="6" type="ORF">CHC_T00006852001</name>
</gene>
<dbReference type="FunFam" id="3.10.330.10:FF:000002">
    <property type="entry name" value="ubiquitin fusion degradation protein 1 homolog"/>
    <property type="match status" value="1"/>
</dbReference>
<comment type="similarity">
    <text evidence="1">Belongs to the UFD1 family.</text>
</comment>
<keyword evidence="7" id="KW-1185">Reference proteome</keyword>
<dbReference type="GO" id="GO:0036503">
    <property type="term" value="P:ERAD pathway"/>
    <property type="evidence" value="ECO:0007669"/>
    <property type="project" value="TreeGrafter"/>
</dbReference>
<reference evidence="7" key="1">
    <citation type="journal article" date="2013" name="Proc. Natl. Acad. Sci. U.S.A.">
        <title>Genome structure and metabolic features in the red seaweed Chondrus crispus shed light on evolution of the Archaeplastida.</title>
        <authorList>
            <person name="Collen J."/>
            <person name="Porcel B."/>
            <person name="Carre W."/>
            <person name="Ball S.G."/>
            <person name="Chaparro C."/>
            <person name="Tonon T."/>
            <person name="Barbeyron T."/>
            <person name="Michel G."/>
            <person name="Noel B."/>
            <person name="Valentin K."/>
            <person name="Elias M."/>
            <person name="Artiguenave F."/>
            <person name="Arun A."/>
            <person name="Aury J.M."/>
            <person name="Barbosa-Neto J.F."/>
            <person name="Bothwell J.H."/>
            <person name="Bouget F.Y."/>
            <person name="Brillet L."/>
            <person name="Cabello-Hurtado F."/>
            <person name="Capella-Gutierrez S."/>
            <person name="Charrier B."/>
            <person name="Cladiere L."/>
            <person name="Cock J.M."/>
            <person name="Coelho S.M."/>
            <person name="Colleoni C."/>
            <person name="Czjzek M."/>
            <person name="Da Silva C."/>
            <person name="Delage L."/>
            <person name="Denoeud F."/>
            <person name="Deschamps P."/>
            <person name="Dittami S.M."/>
            <person name="Gabaldon T."/>
            <person name="Gachon C.M."/>
            <person name="Groisillier A."/>
            <person name="Herve C."/>
            <person name="Jabbari K."/>
            <person name="Katinka M."/>
            <person name="Kloareg B."/>
            <person name="Kowalczyk N."/>
            <person name="Labadie K."/>
            <person name="Leblanc C."/>
            <person name="Lopez P.J."/>
            <person name="McLachlan D.H."/>
            <person name="Meslet-Cladiere L."/>
            <person name="Moustafa A."/>
            <person name="Nehr Z."/>
            <person name="Nyvall Collen P."/>
            <person name="Panaud O."/>
            <person name="Partensky F."/>
            <person name="Poulain J."/>
            <person name="Rensing S.A."/>
            <person name="Rousvoal S."/>
            <person name="Samson G."/>
            <person name="Symeonidi A."/>
            <person name="Weissenbach J."/>
            <person name="Zambounis A."/>
            <person name="Wincker P."/>
            <person name="Boyen C."/>
        </authorList>
    </citation>
    <scope>NUCLEOTIDE SEQUENCE [LARGE SCALE GENOMIC DNA]</scope>
    <source>
        <strain evidence="7">cv. Stackhouse</strain>
    </source>
</reference>
<organism evidence="6 7">
    <name type="scientific">Chondrus crispus</name>
    <name type="common">Carrageen Irish moss</name>
    <name type="synonym">Polymorpha crispa</name>
    <dbReference type="NCBI Taxonomy" id="2769"/>
    <lineage>
        <taxon>Eukaryota</taxon>
        <taxon>Rhodophyta</taxon>
        <taxon>Florideophyceae</taxon>
        <taxon>Rhodymeniophycidae</taxon>
        <taxon>Gigartinales</taxon>
        <taxon>Gigartinaceae</taxon>
        <taxon>Chondrus</taxon>
    </lineage>
</organism>
<dbReference type="EMBL" id="HG002086">
    <property type="protein sequence ID" value="CDF39873.1"/>
    <property type="molecule type" value="Genomic_DNA"/>
</dbReference>
<feature type="domain" description="Ubiquitin fusion degradation protein UFD1 N-terminal subdomain 2" evidence="5">
    <location>
        <begin position="54"/>
        <end position="129"/>
    </location>
</feature>
<dbReference type="Proteomes" id="UP000012073">
    <property type="component" value="Unassembled WGS sequence"/>
</dbReference>
<dbReference type="PANTHER" id="PTHR12555:SF13">
    <property type="entry name" value="UBIQUITIN RECOGNITION FACTOR IN ER-ASSOCIATED DEGRADATION PROTEIN 1"/>
    <property type="match status" value="1"/>
</dbReference>
<proteinExistence type="inferred from homology"/>
<dbReference type="InterPro" id="IPR004854">
    <property type="entry name" value="Ufd1-like"/>
</dbReference>
<dbReference type="Pfam" id="PF03152">
    <property type="entry name" value="UFD1_N1"/>
    <property type="match status" value="1"/>
</dbReference>
<dbReference type="GeneID" id="17317889"/>
<dbReference type="InterPro" id="IPR055418">
    <property type="entry name" value="UFD1_N2"/>
</dbReference>
<dbReference type="InterPro" id="IPR055417">
    <property type="entry name" value="UFD1_N1"/>
</dbReference>
<dbReference type="InterPro" id="IPR042299">
    <property type="entry name" value="Ufd1-like_Nn"/>
</dbReference>
<evidence type="ECO:0000313" key="7">
    <source>
        <dbReference type="Proteomes" id="UP000012073"/>
    </source>
</evidence>
<feature type="compositionally biased region" description="Basic and acidic residues" evidence="3">
    <location>
        <begin position="165"/>
        <end position="178"/>
    </location>
</feature>
<evidence type="ECO:0000259" key="4">
    <source>
        <dbReference type="Pfam" id="PF03152"/>
    </source>
</evidence>
<feature type="region of interest" description="Disordered" evidence="3">
    <location>
        <begin position="134"/>
        <end position="250"/>
    </location>
</feature>
<keyword evidence="2" id="KW-0833">Ubl conjugation pathway</keyword>
<dbReference type="PANTHER" id="PTHR12555">
    <property type="entry name" value="UBIQUITIN FUSION DEGRADATON PROTEIN 1"/>
    <property type="match status" value="1"/>
</dbReference>
<protein>
    <submittedName>
        <fullName evidence="6">Uncharacterized protein</fullName>
    </submittedName>
</protein>
<dbReference type="KEGG" id="ccp:CHC_T00006852001"/>
<dbReference type="PhylomeDB" id="R7QQ18"/>
<dbReference type="Pfam" id="PF24842">
    <property type="entry name" value="UFD1_N2"/>
    <property type="match status" value="1"/>
</dbReference>
<accession>R7QQ18</accession>
<dbReference type="Gene3D" id="2.40.40.50">
    <property type="entry name" value="Ubiquitin fusion degradation protein UFD1, N-terminal domain"/>
    <property type="match status" value="1"/>
</dbReference>
<evidence type="ECO:0000313" key="6">
    <source>
        <dbReference type="EMBL" id="CDF39873.1"/>
    </source>
</evidence>
<evidence type="ECO:0000259" key="5">
    <source>
        <dbReference type="Pfam" id="PF24842"/>
    </source>
</evidence>
<dbReference type="AlphaFoldDB" id="R7QQ18"/>
<dbReference type="OrthoDB" id="422728at2759"/>
<dbReference type="Gramene" id="CDF39873">
    <property type="protein sequence ID" value="CDF39873"/>
    <property type="gene ID" value="CHC_T00006852001"/>
</dbReference>
<feature type="domain" description="Ubiquitin fusion degradation protein UFD1 N-terminal subdomain 1" evidence="4">
    <location>
        <begin position="1"/>
        <end position="53"/>
    </location>
</feature>
<dbReference type="GO" id="GO:0006511">
    <property type="term" value="P:ubiquitin-dependent protein catabolic process"/>
    <property type="evidence" value="ECO:0007669"/>
    <property type="project" value="InterPro"/>
</dbReference>
<evidence type="ECO:0000256" key="3">
    <source>
        <dbReference type="SAM" id="MobiDB-lite"/>
    </source>
</evidence>
<evidence type="ECO:0000256" key="2">
    <source>
        <dbReference type="ARBA" id="ARBA00022786"/>
    </source>
</evidence>
<dbReference type="RefSeq" id="XP_005710167.1">
    <property type="nucleotide sequence ID" value="XM_005710110.1"/>
</dbReference>